<dbReference type="Pfam" id="PF01590">
    <property type="entry name" value="GAF"/>
    <property type="match status" value="1"/>
</dbReference>
<dbReference type="RefSeq" id="WP_166103561.1">
    <property type="nucleotide sequence ID" value="NZ_JAADJT010000005.1"/>
</dbReference>
<evidence type="ECO:0000313" key="3">
    <source>
        <dbReference type="Proteomes" id="UP000666369"/>
    </source>
</evidence>
<reference evidence="2 3" key="1">
    <citation type="submission" date="2020-01" db="EMBL/GenBank/DDBJ databases">
        <authorList>
            <person name="Lee S.D."/>
        </authorList>
    </citation>
    <scope>NUCLEOTIDE SEQUENCE [LARGE SCALE GENOMIC DNA]</scope>
    <source>
        <strain evidence="2 3">SAP-35</strain>
    </source>
</reference>
<feature type="domain" description="HD-GYP" evidence="1">
    <location>
        <begin position="305"/>
        <end position="500"/>
    </location>
</feature>
<gene>
    <name evidence="2" type="ORF">GW587_13430</name>
</gene>
<evidence type="ECO:0000313" key="2">
    <source>
        <dbReference type="EMBL" id="NGZ85254.1"/>
    </source>
</evidence>
<dbReference type="InterPro" id="IPR029016">
    <property type="entry name" value="GAF-like_dom_sf"/>
</dbReference>
<organism evidence="2 3">
    <name type="scientific">Duganella aceris</name>
    <dbReference type="NCBI Taxonomy" id="2703883"/>
    <lineage>
        <taxon>Bacteria</taxon>
        <taxon>Pseudomonadati</taxon>
        <taxon>Pseudomonadota</taxon>
        <taxon>Betaproteobacteria</taxon>
        <taxon>Burkholderiales</taxon>
        <taxon>Oxalobacteraceae</taxon>
        <taxon>Telluria group</taxon>
        <taxon>Duganella</taxon>
    </lineage>
</organism>
<keyword evidence="3" id="KW-1185">Reference proteome</keyword>
<dbReference type="InterPro" id="IPR037522">
    <property type="entry name" value="HD_GYP_dom"/>
</dbReference>
<dbReference type="EMBL" id="JAADJT010000005">
    <property type="protein sequence ID" value="NGZ85254.1"/>
    <property type="molecule type" value="Genomic_DNA"/>
</dbReference>
<dbReference type="Proteomes" id="UP000666369">
    <property type="component" value="Unassembled WGS sequence"/>
</dbReference>
<dbReference type="PROSITE" id="PS51832">
    <property type="entry name" value="HD_GYP"/>
    <property type="match status" value="1"/>
</dbReference>
<dbReference type="SMART" id="SM00471">
    <property type="entry name" value="HDc"/>
    <property type="match status" value="1"/>
</dbReference>
<dbReference type="Gene3D" id="3.30.450.40">
    <property type="match status" value="1"/>
</dbReference>
<dbReference type="SUPFAM" id="SSF55781">
    <property type="entry name" value="GAF domain-like"/>
    <property type="match status" value="1"/>
</dbReference>
<dbReference type="Pfam" id="PF13487">
    <property type="entry name" value="HD_5"/>
    <property type="match status" value="1"/>
</dbReference>
<dbReference type="InterPro" id="IPR003018">
    <property type="entry name" value="GAF"/>
</dbReference>
<comment type="caution">
    <text evidence="2">The sequence shown here is derived from an EMBL/GenBank/DDBJ whole genome shotgun (WGS) entry which is preliminary data.</text>
</comment>
<dbReference type="SUPFAM" id="SSF109604">
    <property type="entry name" value="HD-domain/PDEase-like"/>
    <property type="match status" value="1"/>
</dbReference>
<dbReference type="InterPro" id="IPR003607">
    <property type="entry name" value="HD/PDEase_dom"/>
</dbReference>
<sequence length="512" mass="56150">MSHNPLQEIDCAKYRRWVQRTTSLGDDMAVCDAAGAPCWSSAPAGPLATLLAALQAEAYAWPCSGDGMQRLDRDGATLLYQPLHGKTGPLGYVAVLAADTGGDAASAPFGWDALAETLEDVAAAIADECKLLSELNTMAGELSERYEELHLVYAIDRQVRDMPDGADIFAGLLQNWAEHMDADVAAFVRPDDGLCVSATNLSAPIHNLDLVLVEMRGDLYRFAHSSRQPIIMNEASDPRRAYIFTDMPFKILCCPVFQGKSVVAVLVLLNHATKPDFSNSDRKLGEVLANHLSSMSRMHSMLTETSKFNAQMAAALIEAVEAKDPYTRGHSERVHHIAMEIGRAMHLPPRELDNLFWGSLLHDVGKIGIPDAVLCKPGRLTRDEFTFIMVHPERSYEILRHIDRLQGAVPGARHHQEKFDGSGYPHGLAGHDIPHNARIIAVADTYDSITSSRAYRAGRSHEVALAEIARCAGSQLDPAIIAVFERVCLAEPEWIARFHIQRDATRPEALPA</sequence>
<dbReference type="Gene3D" id="1.10.3210.10">
    <property type="entry name" value="Hypothetical protein af1432"/>
    <property type="match status" value="1"/>
</dbReference>
<dbReference type="CDD" id="cd00077">
    <property type="entry name" value="HDc"/>
    <property type="match status" value="1"/>
</dbReference>
<protein>
    <submittedName>
        <fullName evidence="2">HD domain-containing protein</fullName>
    </submittedName>
</protein>
<evidence type="ECO:0000259" key="1">
    <source>
        <dbReference type="PROSITE" id="PS51832"/>
    </source>
</evidence>
<accession>A0ABX0FKY9</accession>
<name>A0ABX0FKY9_9BURK</name>
<reference evidence="3" key="2">
    <citation type="submission" date="2023-07" db="EMBL/GenBank/DDBJ databases">
        <title>Duganella aceri sp. nov., isolated from tree sap.</title>
        <authorList>
            <person name="Kim I.S."/>
        </authorList>
    </citation>
    <scope>NUCLEOTIDE SEQUENCE [LARGE SCALE GENOMIC DNA]</scope>
    <source>
        <strain evidence="3">SAP-35</strain>
    </source>
</reference>
<dbReference type="PANTHER" id="PTHR43155">
    <property type="entry name" value="CYCLIC DI-GMP PHOSPHODIESTERASE PA4108-RELATED"/>
    <property type="match status" value="1"/>
</dbReference>
<proteinExistence type="predicted"/>